<keyword evidence="1" id="KW-0472">Membrane</keyword>
<dbReference type="EMBL" id="JAHUTJ010018616">
    <property type="protein sequence ID" value="MED6271622.1"/>
    <property type="molecule type" value="Genomic_DNA"/>
</dbReference>
<feature type="transmembrane region" description="Helical" evidence="1">
    <location>
        <begin position="38"/>
        <end position="58"/>
    </location>
</feature>
<evidence type="ECO:0000313" key="2">
    <source>
        <dbReference type="EMBL" id="MED6271622.1"/>
    </source>
</evidence>
<sequence length="117" mass="13453">MYSSYQNKQSYVYLLEIPEHRKPEHVITLDTVDFSSSVFPIASLYSFIVPSYLHFILVNKPFLQTHLHQFPDGEGRKHVPRTEHVKLAGNKIIGDAPPSAVIFLVIKYENNTSLRNI</sequence>
<accession>A0ABU7D913</accession>
<protein>
    <submittedName>
        <fullName evidence="2">Uncharacterized protein</fullName>
    </submittedName>
</protein>
<gene>
    <name evidence="2" type="ORF">CHARACLAT_022132</name>
</gene>
<keyword evidence="1" id="KW-0812">Transmembrane</keyword>
<evidence type="ECO:0000313" key="3">
    <source>
        <dbReference type="Proteomes" id="UP001352852"/>
    </source>
</evidence>
<comment type="caution">
    <text evidence="2">The sequence shown here is derived from an EMBL/GenBank/DDBJ whole genome shotgun (WGS) entry which is preliminary data.</text>
</comment>
<evidence type="ECO:0000256" key="1">
    <source>
        <dbReference type="SAM" id="Phobius"/>
    </source>
</evidence>
<dbReference type="Proteomes" id="UP001352852">
    <property type="component" value="Unassembled WGS sequence"/>
</dbReference>
<organism evidence="2 3">
    <name type="scientific">Characodon lateralis</name>
    <dbReference type="NCBI Taxonomy" id="208331"/>
    <lineage>
        <taxon>Eukaryota</taxon>
        <taxon>Metazoa</taxon>
        <taxon>Chordata</taxon>
        <taxon>Craniata</taxon>
        <taxon>Vertebrata</taxon>
        <taxon>Euteleostomi</taxon>
        <taxon>Actinopterygii</taxon>
        <taxon>Neopterygii</taxon>
        <taxon>Teleostei</taxon>
        <taxon>Neoteleostei</taxon>
        <taxon>Acanthomorphata</taxon>
        <taxon>Ovalentaria</taxon>
        <taxon>Atherinomorphae</taxon>
        <taxon>Cyprinodontiformes</taxon>
        <taxon>Goodeidae</taxon>
        <taxon>Characodon</taxon>
    </lineage>
</organism>
<reference evidence="2 3" key="1">
    <citation type="submission" date="2021-06" db="EMBL/GenBank/DDBJ databases">
        <authorList>
            <person name="Palmer J.M."/>
        </authorList>
    </citation>
    <scope>NUCLEOTIDE SEQUENCE [LARGE SCALE GENOMIC DNA]</scope>
    <source>
        <strain evidence="2 3">CL_MEX2019</strain>
        <tissue evidence="2">Muscle</tissue>
    </source>
</reference>
<keyword evidence="1" id="KW-1133">Transmembrane helix</keyword>
<keyword evidence="3" id="KW-1185">Reference proteome</keyword>
<proteinExistence type="predicted"/>
<name>A0ABU7D913_9TELE</name>